<name>E5L363_HIRMN</name>
<accession>E5L363</accession>
<feature type="non-terminal residue" evidence="1">
    <location>
        <position position="1"/>
    </location>
</feature>
<evidence type="ECO:0000313" key="1">
    <source>
        <dbReference type="EMBL" id="ADQ57826.1"/>
    </source>
</evidence>
<dbReference type="AlphaFoldDB" id="E5L363"/>
<dbReference type="EMBL" id="HQ285418">
    <property type="protein sequence ID" value="ADQ57826.1"/>
    <property type="molecule type" value="mRNA"/>
</dbReference>
<organism evidence="1">
    <name type="scientific">Hirudinaria manillensis</name>
    <name type="common">Asian medical leech</name>
    <name type="synonym">Poecilobdella manillensis</name>
    <dbReference type="NCBI Taxonomy" id="1348078"/>
    <lineage>
        <taxon>Eukaryota</taxon>
        <taxon>Metazoa</taxon>
        <taxon>Spiralia</taxon>
        <taxon>Lophotrochozoa</taxon>
        <taxon>Annelida</taxon>
        <taxon>Clitellata</taxon>
        <taxon>Hirudinea</taxon>
        <taxon>Hirudinida</taxon>
        <taxon>Hirudiniformes</taxon>
        <taxon>Hirudinidae</taxon>
        <taxon>Hirudinaria</taxon>
    </lineage>
</organism>
<sequence length="76" mass="9130">WIETLVRPERNQPQKFQSHRPTHLPLRLMYLPYIEVLRWKMVLCILVNSNVGLMNREMGIEWALIVDRIMTIIVTD</sequence>
<reference evidence="1" key="1">
    <citation type="submission" date="2010-09" db="EMBL/GenBank/DDBJ databases">
        <title>Annotation and Functional Classification of Partial Genes from P. yunnanensis. sp. nov.</title>
        <authorList>
            <person name="Wang B."/>
        </authorList>
    </citation>
    <scope>NUCLEOTIDE SEQUENCE</scope>
</reference>
<protein>
    <submittedName>
        <fullName evidence="1">Uncharacterized protein</fullName>
    </submittedName>
</protein>
<proteinExistence type="evidence at transcript level"/>